<sequence length="516" mass="56764">MTAKRLILSLMTFAMVFLVGADLASSWGKPQFASRLGLYENDLRLHTSEWQGSNAPQLARQVNQGKPREEALTAYQKIRDRAGKTFSQELSQIDKLRRSAEADRVLVADQTDRQVAKRNEQIEELTKSIDKQQVAIDELDLRIGILQAVQGNLTQAQQTWEPMLSKTNVIGKTAQSLSALWQDPPQPGDEAILKRGLDSWFRYAALAQNYTVTQQPNQLASLNEQEQAIAQSSVIKLGLTGGISIVSLVTGIGVLIFVIAQRALKGTDSILGGISEIRWDVKWDWEIVWQVLILGFFFMGQVLLPVMLGSVQSALGFTSATMTERSRAAWILLSYLGLAGGGIAVLYGSIKSHLPLDKNWFQFDPQAKWVRWGLGGYFAAFPMVVGISLLNQQIWQGQGGSNPILSIAAQNHDPIALGLIFFTAAIAAPIFEETLFRGFLLPSLTRYMPTWGAILLSGFIFAIVHLSLSEVLPLMALAIVLGFVYTKTQNLMASMLLHSLWNSGTLVALFLLGGSS</sequence>
<evidence type="ECO:0000313" key="5">
    <source>
        <dbReference type="Proteomes" id="UP000625316"/>
    </source>
</evidence>
<dbReference type="InterPro" id="IPR003675">
    <property type="entry name" value="Rce1/LyrA-like_dom"/>
</dbReference>
<keyword evidence="2" id="KW-0812">Transmembrane</keyword>
<feature type="domain" description="CAAX prenyl protease 2/Lysostaphin resistance protein A-like" evidence="3">
    <location>
        <begin position="419"/>
        <end position="503"/>
    </location>
</feature>
<feature type="transmembrane region" description="Helical" evidence="2">
    <location>
        <begin position="287"/>
        <end position="308"/>
    </location>
</feature>
<dbReference type="Proteomes" id="UP000625316">
    <property type="component" value="Unassembled WGS sequence"/>
</dbReference>
<organism evidence="4 5">
    <name type="scientific">Romeriopsis navalis LEGE 11480</name>
    <dbReference type="NCBI Taxonomy" id="2777977"/>
    <lineage>
        <taxon>Bacteria</taxon>
        <taxon>Bacillati</taxon>
        <taxon>Cyanobacteriota</taxon>
        <taxon>Cyanophyceae</taxon>
        <taxon>Leptolyngbyales</taxon>
        <taxon>Leptolyngbyaceae</taxon>
        <taxon>Romeriopsis</taxon>
        <taxon>Romeriopsis navalis</taxon>
    </lineage>
</organism>
<keyword evidence="4" id="KW-0378">Hydrolase</keyword>
<dbReference type="AlphaFoldDB" id="A0A928Z1M7"/>
<evidence type="ECO:0000313" key="4">
    <source>
        <dbReference type="EMBL" id="MBE9029506.1"/>
    </source>
</evidence>
<name>A0A928Z1M7_9CYAN</name>
<feature type="transmembrane region" description="Helical" evidence="2">
    <location>
        <begin position="237"/>
        <end position="260"/>
    </location>
</feature>
<evidence type="ECO:0000259" key="3">
    <source>
        <dbReference type="Pfam" id="PF02517"/>
    </source>
</evidence>
<dbReference type="GO" id="GO:0004175">
    <property type="term" value="F:endopeptidase activity"/>
    <property type="evidence" value="ECO:0007669"/>
    <property type="project" value="UniProtKB-ARBA"/>
</dbReference>
<proteinExistence type="predicted"/>
<feature type="transmembrane region" description="Helical" evidence="2">
    <location>
        <begin position="328"/>
        <end position="348"/>
    </location>
</feature>
<dbReference type="EMBL" id="JADEXQ010000017">
    <property type="protein sequence ID" value="MBE9029506.1"/>
    <property type="molecule type" value="Genomic_DNA"/>
</dbReference>
<dbReference type="Pfam" id="PF02517">
    <property type="entry name" value="Rce1-like"/>
    <property type="match status" value="1"/>
</dbReference>
<gene>
    <name evidence="4" type="ORF">IQ266_06985</name>
</gene>
<dbReference type="PANTHER" id="PTHR43592:SF15">
    <property type="entry name" value="CAAX AMINO TERMINAL PROTEASE FAMILY PROTEIN"/>
    <property type="match status" value="1"/>
</dbReference>
<feature type="transmembrane region" description="Helical" evidence="2">
    <location>
        <begin position="369"/>
        <end position="394"/>
    </location>
</feature>
<keyword evidence="2" id="KW-0472">Membrane</keyword>
<evidence type="ECO:0000256" key="2">
    <source>
        <dbReference type="SAM" id="Phobius"/>
    </source>
</evidence>
<keyword evidence="2" id="KW-1133">Transmembrane helix</keyword>
<comment type="caution">
    <text evidence="4">The sequence shown here is derived from an EMBL/GenBank/DDBJ whole genome shotgun (WGS) entry which is preliminary data.</text>
</comment>
<feature type="coiled-coil region" evidence="1">
    <location>
        <begin position="108"/>
        <end position="142"/>
    </location>
</feature>
<keyword evidence="5" id="KW-1185">Reference proteome</keyword>
<evidence type="ECO:0000256" key="1">
    <source>
        <dbReference type="SAM" id="Coils"/>
    </source>
</evidence>
<feature type="transmembrane region" description="Helical" evidence="2">
    <location>
        <begin position="414"/>
        <end position="431"/>
    </location>
</feature>
<keyword evidence="4" id="KW-0645">Protease</keyword>
<protein>
    <submittedName>
        <fullName evidence="4">CPBP family intramembrane metalloprotease</fullName>
    </submittedName>
</protein>
<feature type="transmembrane region" description="Helical" evidence="2">
    <location>
        <begin position="452"/>
        <end position="485"/>
    </location>
</feature>
<feature type="transmembrane region" description="Helical" evidence="2">
    <location>
        <begin position="491"/>
        <end position="512"/>
    </location>
</feature>
<accession>A0A928Z1M7</accession>
<keyword evidence="4" id="KW-0482">Metalloprotease</keyword>
<dbReference type="RefSeq" id="WP_264324325.1">
    <property type="nucleotide sequence ID" value="NZ_JADEXQ010000017.1"/>
</dbReference>
<dbReference type="GO" id="GO:0080120">
    <property type="term" value="P:CAAX-box protein maturation"/>
    <property type="evidence" value="ECO:0007669"/>
    <property type="project" value="UniProtKB-ARBA"/>
</dbReference>
<dbReference type="PANTHER" id="PTHR43592">
    <property type="entry name" value="CAAX AMINO TERMINAL PROTEASE"/>
    <property type="match status" value="1"/>
</dbReference>
<dbReference type="GO" id="GO:0008237">
    <property type="term" value="F:metallopeptidase activity"/>
    <property type="evidence" value="ECO:0007669"/>
    <property type="project" value="UniProtKB-KW"/>
</dbReference>
<reference evidence="4" key="1">
    <citation type="submission" date="2020-10" db="EMBL/GenBank/DDBJ databases">
        <authorList>
            <person name="Castelo-Branco R."/>
            <person name="Eusebio N."/>
            <person name="Adriana R."/>
            <person name="Vieira A."/>
            <person name="Brugerolle De Fraissinette N."/>
            <person name="Rezende De Castro R."/>
            <person name="Schneider M.P."/>
            <person name="Vasconcelos V."/>
            <person name="Leao P.N."/>
        </authorList>
    </citation>
    <scope>NUCLEOTIDE SEQUENCE</scope>
    <source>
        <strain evidence="4">LEGE 11480</strain>
    </source>
</reference>
<keyword evidence="1" id="KW-0175">Coiled coil</keyword>